<name>A0ABP0ETE2_9LACO</name>
<evidence type="ECO:0000256" key="3">
    <source>
        <dbReference type="ARBA" id="ARBA00004868"/>
    </source>
</evidence>
<dbReference type="GO" id="GO:0004417">
    <property type="term" value="F:hydroxyethylthiazole kinase activity"/>
    <property type="evidence" value="ECO:0007669"/>
    <property type="project" value="UniProtKB-EC"/>
</dbReference>
<reference evidence="12 13" key="1">
    <citation type="submission" date="2024-01" db="EMBL/GenBank/DDBJ databases">
        <authorList>
            <person name="Botero Cardona J."/>
        </authorList>
    </citation>
    <scope>NUCLEOTIDE SEQUENCE [LARGE SCALE GENOMIC DNA]</scope>
    <source>
        <strain evidence="12 13">LMG 33000</strain>
    </source>
</reference>
<gene>
    <name evidence="11" type="primary">thiM</name>
    <name evidence="12" type="ORF">R54876_GBNLAHCA_01443</name>
</gene>
<dbReference type="InterPro" id="IPR000417">
    <property type="entry name" value="Hyethyz_kinase"/>
</dbReference>
<keyword evidence="8 11" id="KW-0067">ATP-binding</keyword>
<comment type="function">
    <text evidence="11">Catalyzes the phosphorylation of the hydroxyl group of 4-methyl-5-beta-hydroxyethylthiazole (THZ).</text>
</comment>
<evidence type="ECO:0000313" key="12">
    <source>
        <dbReference type="EMBL" id="CAK8054860.1"/>
    </source>
</evidence>
<comment type="caution">
    <text evidence="12">The sequence shown here is derived from an EMBL/GenBank/DDBJ whole genome shotgun (WGS) entry which is preliminary data.</text>
</comment>
<dbReference type="NCBIfam" id="NF006830">
    <property type="entry name" value="PRK09355.1"/>
    <property type="match status" value="1"/>
</dbReference>
<keyword evidence="7 11" id="KW-0418">Kinase</keyword>
<keyword evidence="6 11" id="KW-0547">Nucleotide-binding</keyword>
<dbReference type="Proteomes" id="UP001314241">
    <property type="component" value="Unassembled WGS sequence"/>
</dbReference>
<evidence type="ECO:0000256" key="10">
    <source>
        <dbReference type="ARBA" id="ARBA00022977"/>
    </source>
</evidence>
<evidence type="ECO:0000256" key="6">
    <source>
        <dbReference type="ARBA" id="ARBA00022741"/>
    </source>
</evidence>
<feature type="binding site" evidence="11">
    <location>
        <position position="117"/>
    </location>
    <ligand>
        <name>ATP</name>
        <dbReference type="ChEBI" id="CHEBI:30616"/>
    </ligand>
</feature>
<evidence type="ECO:0000256" key="8">
    <source>
        <dbReference type="ARBA" id="ARBA00022840"/>
    </source>
</evidence>
<accession>A0ABP0ETE2</accession>
<dbReference type="HAMAP" id="MF_00228">
    <property type="entry name" value="Thz_kinase"/>
    <property type="match status" value="1"/>
</dbReference>
<keyword evidence="4 11" id="KW-0808">Transferase</keyword>
<dbReference type="Gene3D" id="3.40.1190.20">
    <property type="match status" value="1"/>
</dbReference>
<dbReference type="PRINTS" id="PR01099">
    <property type="entry name" value="HYETHTZKNASE"/>
</dbReference>
<dbReference type="EMBL" id="CAWVOH010000004">
    <property type="protein sequence ID" value="CAK8054860.1"/>
    <property type="molecule type" value="Genomic_DNA"/>
</dbReference>
<feature type="binding site" evidence="11">
    <location>
        <position position="190"/>
    </location>
    <ligand>
        <name>substrate</name>
    </ligand>
</feature>
<dbReference type="RefSeq" id="WP_349642406.1">
    <property type="nucleotide sequence ID" value="NZ_CAWVOH010000004.1"/>
</dbReference>
<proteinExistence type="inferred from homology"/>
<keyword evidence="10 11" id="KW-0784">Thiamine biosynthesis</keyword>
<comment type="catalytic activity">
    <reaction evidence="1 11">
        <text>5-(2-hydroxyethyl)-4-methylthiazole + ATP = 4-methyl-5-(2-phosphooxyethyl)-thiazole + ADP + H(+)</text>
        <dbReference type="Rhea" id="RHEA:24212"/>
        <dbReference type="ChEBI" id="CHEBI:15378"/>
        <dbReference type="ChEBI" id="CHEBI:17957"/>
        <dbReference type="ChEBI" id="CHEBI:30616"/>
        <dbReference type="ChEBI" id="CHEBI:58296"/>
        <dbReference type="ChEBI" id="CHEBI:456216"/>
        <dbReference type="EC" id="2.7.1.50"/>
    </reaction>
</comment>
<dbReference type="PIRSF" id="PIRSF000513">
    <property type="entry name" value="Thz_kinase"/>
    <property type="match status" value="1"/>
</dbReference>
<evidence type="ECO:0000313" key="13">
    <source>
        <dbReference type="Proteomes" id="UP001314241"/>
    </source>
</evidence>
<dbReference type="CDD" id="cd01170">
    <property type="entry name" value="THZ_kinase"/>
    <property type="match status" value="1"/>
</dbReference>
<dbReference type="Pfam" id="PF02110">
    <property type="entry name" value="HK"/>
    <property type="match status" value="1"/>
</dbReference>
<evidence type="ECO:0000256" key="5">
    <source>
        <dbReference type="ARBA" id="ARBA00022723"/>
    </source>
</evidence>
<evidence type="ECO:0000256" key="11">
    <source>
        <dbReference type="HAMAP-Rule" id="MF_00228"/>
    </source>
</evidence>
<comment type="pathway">
    <text evidence="3 11">Cofactor biosynthesis; thiamine diphosphate biosynthesis; 4-methyl-5-(2-phosphoethyl)-thiazole from 5-(2-hydroxyethyl)-4-methylthiazole: step 1/1.</text>
</comment>
<keyword evidence="13" id="KW-1185">Reference proteome</keyword>
<organism evidence="12 13">
    <name type="scientific">Eupransor demetentiae</name>
    <dbReference type="NCBI Taxonomy" id="3109584"/>
    <lineage>
        <taxon>Bacteria</taxon>
        <taxon>Bacillati</taxon>
        <taxon>Bacillota</taxon>
        <taxon>Bacilli</taxon>
        <taxon>Lactobacillales</taxon>
        <taxon>Lactobacillaceae</taxon>
        <taxon>Eupransor</taxon>
    </lineage>
</organism>
<feature type="binding site" evidence="11">
    <location>
        <position position="41"/>
    </location>
    <ligand>
        <name>substrate</name>
    </ligand>
</feature>
<comment type="cofactor">
    <cofactor evidence="2 11">
        <name>Mg(2+)</name>
        <dbReference type="ChEBI" id="CHEBI:18420"/>
    </cofactor>
</comment>
<dbReference type="SUPFAM" id="SSF53613">
    <property type="entry name" value="Ribokinase-like"/>
    <property type="match status" value="1"/>
</dbReference>
<keyword evidence="5 11" id="KW-0479">Metal-binding</keyword>
<evidence type="ECO:0000256" key="7">
    <source>
        <dbReference type="ARBA" id="ARBA00022777"/>
    </source>
</evidence>
<dbReference type="EC" id="2.7.1.50" evidence="11"/>
<protein>
    <recommendedName>
        <fullName evidence="11">Hydroxyethylthiazole kinase</fullName>
        <ecNumber evidence="11">2.7.1.50</ecNumber>
    </recommendedName>
    <alternativeName>
        <fullName evidence="11">4-methyl-5-beta-hydroxyethylthiazole kinase</fullName>
        <shortName evidence="11">TH kinase</shortName>
        <shortName evidence="11">Thz kinase</shortName>
    </alternativeName>
</protein>
<evidence type="ECO:0000256" key="2">
    <source>
        <dbReference type="ARBA" id="ARBA00001946"/>
    </source>
</evidence>
<keyword evidence="9 11" id="KW-0460">Magnesium</keyword>
<evidence type="ECO:0000256" key="9">
    <source>
        <dbReference type="ARBA" id="ARBA00022842"/>
    </source>
</evidence>
<comment type="similarity">
    <text evidence="11">Belongs to the Thz kinase family.</text>
</comment>
<dbReference type="InterPro" id="IPR029056">
    <property type="entry name" value="Ribokinase-like"/>
</dbReference>
<feature type="binding site" evidence="11">
    <location>
        <position position="163"/>
    </location>
    <ligand>
        <name>ATP</name>
        <dbReference type="ChEBI" id="CHEBI:30616"/>
    </ligand>
</feature>
<evidence type="ECO:0000256" key="4">
    <source>
        <dbReference type="ARBA" id="ARBA00022679"/>
    </source>
</evidence>
<sequence length="266" mass="27639">MKNDLLKRVRQAQPIVFNIANRVTPQVVANAIAYIGASPIMGEDIEEVPDLVKIAQAVTLNLGSTSQRVQSVMLAAGKAANAEGKPVIFDPVAAGATPLRRRRAQELVAQVDVTIVRGNLGEIATLAGFDWQAHGIDAGSGQADPALIVKKAAQQLKTIVVATGPSDLISDGQAIYRVDNSAPELATNVGMGDALDGLLGAFASQSKQVEEIAYAAASLPVAGELALADGIAGPADFLNKTFDHLANLTDAELSAKIKLSKVENEG</sequence>
<evidence type="ECO:0000256" key="1">
    <source>
        <dbReference type="ARBA" id="ARBA00001771"/>
    </source>
</evidence>